<dbReference type="InterPro" id="IPR013785">
    <property type="entry name" value="Aldolase_TIM"/>
</dbReference>
<evidence type="ECO:0000256" key="6">
    <source>
        <dbReference type="ARBA" id="ARBA00022679"/>
    </source>
</evidence>
<comment type="subunit">
    <text evidence="3 14">Homodimer.</text>
</comment>
<keyword evidence="9 14" id="KW-0479">Metal-binding</keyword>
<comment type="pathway">
    <text evidence="1 14">Cofactor biosynthesis; biotin biosynthesis; biotin from 7,8-diaminononanoate: step 2/2.</text>
</comment>
<dbReference type="PANTHER" id="PTHR22976:SF2">
    <property type="entry name" value="BIOTIN SYNTHASE, MITOCHONDRIAL"/>
    <property type="match status" value="1"/>
</dbReference>
<dbReference type="GO" id="GO:0004076">
    <property type="term" value="F:biotin synthase activity"/>
    <property type="evidence" value="ECO:0007669"/>
    <property type="project" value="UniProtKB-UniRule"/>
</dbReference>
<dbReference type="SUPFAM" id="SSF102114">
    <property type="entry name" value="Radical SAM enzymes"/>
    <property type="match status" value="1"/>
</dbReference>
<evidence type="ECO:0000256" key="7">
    <source>
        <dbReference type="ARBA" id="ARBA00022691"/>
    </source>
</evidence>
<evidence type="ECO:0000256" key="9">
    <source>
        <dbReference type="ARBA" id="ARBA00022723"/>
    </source>
</evidence>
<feature type="domain" description="Radical SAM core" evidence="16">
    <location>
        <begin position="34"/>
        <end position="262"/>
    </location>
</feature>
<dbReference type="Pfam" id="PF04055">
    <property type="entry name" value="Radical_SAM"/>
    <property type="match status" value="1"/>
</dbReference>
<feature type="binding site" evidence="14 15">
    <location>
        <position position="127"/>
    </location>
    <ligand>
        <name>[2Fe-2S] cluster</name>
        <dbReference type="ChEBI" id="CHEBI:190135"/>
    </ligand>
</feature>
<gene>
    <name evidence="14 17" type="primary">bioB</name>
    <name evidence="17" type="ORF">C0186_03685</name>
</gene>
<dbReference type="EMBL" id="PNIO01000029">
    <property type="protein sequence ID" value="PMP71466.1"/>
    <property type="molecule type" value="Genomic_DNA"/>
</dbReference>
<evidence type="ECO:0000256" key="4">
    <source>
        <dbReference type="ARBA" id="ARBA00012236"/>
    </source>
</evidence>
<name>A0A2J6WM37_9BACT</name>
<dbReference type="GO" id="GO:0051539">
    <property type="term" value="F:4 iron, 4 sulfur cluster binding"/>
    <property type="evidence" value="ECO:0007669"/>
    <property type="project" value="UniProtKB-KW"/>
</dbReference>
<evidence type="ECO:0000256" key="10">
    <source>
        <dbReference type="ARBA" id="ARBA00022756"/>
    </source>
</evidence>
<dbReference type="NCBIfam" id="TIGR00433">
    <property type="entry name" value="bioB"/>
    <property type="match status" value="1"/>
</dbReference>
<feature type="binding site" evidence="14 15">
    <location>
        <position position="257"/>
    </location>
    <ligand>
        <name>[2Fe-2S] cluster</name>
        <dbReference type="ChEBI" id="CHEBI:190135"/>
    </ligand>
</feature>
<comment type="cofactor">
    <cofactor evidence="14">
        <name>[2Fe-2S] cluster</name>
        <dbReference type="ChEBI" id="CHEBI:190135"/>
    </cofactor>
    <text evidence="14">Binds 1 [2Fe-2S] cluster. The cluster is coordinated with 3 cysteines and 1 arginine.</text>
</comment>
<evidence type="ECO:0000256" key="2">
    <source>
        <dbReference type="ARBA" id="ARBA00010765"/>
    </source>
</evidence>
<accession>A0A2J6WM37</accession>
<dbReference type="Gene3D" id="3.20.20.70">
    <property type="entry name" value="Aldolase class I"/>
    <property type="match status" value="1"/>
</dbReference>
<evidence type="ECO:0000256" key="8">
    <source>
        <dbReference type="ARBA" id="ARBA00022714"/>
    </source>
</evidence>
<dbReference type="SMART" id="SM00876">
    <property type="entry name" value="BATS"/>
    <property type="match status" value="1"/>
</dbReference>
<evidence type="ECO:0000256" key="1">
    <source>
        <dbReference type="ARBA" id="ARBA00004942"/>
    </source>
</evidence>
<comment type="cofactor">
    <cofactor evidence="15">
        <name>[2Fe-2S] cluster</name>
        <dbReference type="ChEBI" id="CHEBI:190135"/>
    </cofactor>
    <text evidence="15">Binds 1 [2Fe-2S] cluster. The cluster is coordinated with 3 cysteines and 1 arginine.</text>
</comment>
<feature type="binding site" evidence="14 15">
    <location>
        <position position="52"/>
    </location>
    <ligand>
        <name>[4Fe-4S] cluster</name>
        <dbReference type="ChEBI" id="CHEBI:49883"/>
        <note>4Fe-4S-S-AdoMet</note>
    </ligand>
</feature>
<dbReference type="GO" id="GO:0005506">
    <property type="term" value="F:iron ion binding"/>
    <property type="evidence" value="ECO:0007669"/>
    <property type="project" value="UniProtKB-UniRule"/>
</dbReference>
<dbReference type="Proteomes" id="UP000242288">
    <property type="component" value="Unassembled WGS sequence"/>
</dbReference>
<dbReference type="Pfam" id="PF06968">
    <property type="entry name" value="BATS"/>
    <property type="match status" value="1"/>
</dbReference>
<sequence>MIVKLHSKEKALNFLEKTDFYDLLFLANSGRKKYKGNKIELCAIVNAKSGACPEDCSFCCQSLKWKTHAPVYPLMDRYEILKKALEAKNYKVKRFSIVISGIKPSKQEMKKIAEAIESLRKNGINSCASLGLLNYDEISYLKDYGLQRLHCNIETSEEFFPKICTTHKFSDKVKTLEAAKKAGVSICSGGVFGMGESWKDIVSMAYFLKEFNVDSVPINFLTPIKGTPLENQPVLSPLEALKIIAMFRLILPEKDIRVCGGRPLLGEFSSWIFISGANALMTGDYLTTQGRSYIDDLKFIENHNLEIDYVVP</sequence>
<keyword evidence="10 14" id="KW-0093">Biotin biosynthesis</keyword>
<feature type="binding site" evidence="14 15">
    <location>
        <position position="187"/>
    </location>
    <ligand>
        <name>[2Fe-2S] cluster</name>
        <dbReference type="ChEBI" id="CHEBI:190135"/>
    </ligand>
</feature>
<feature type="binding site" evidence="14 15">
    <location>
        <position position="56"/>
    </location>
    <ligand>
        <name>[4Fe-4S] cluster</name>
        <dbReference type="ChEBI" id="CHEBI:49883"/>
        <note>4Fe-4S-S-AdoMet</note>
    </ligand>
</feature>
<dbReference type="InterPro" id="IPR007197">
    <property type="entry name" value="rSAM"/>
</dbReference>
<dbReference type="PROSITE" id="PS51918">
    <property type="entry name" value="RADICAL_SAM"/>
    <property type="match status" value="1"/>
</dbReference>
<dbReference type="HAMAP" id="MF_01694">
    <property type="entry name" value="BioB"/>
    <property type="match status" value="1"/>
</dbReference>
<keyword evidence="11 14" id="KW-0408">Iron</keyword>
<protein>
    <recommendedName>
        <fullName evidence="4 14">Biotin synthase</fullName>
        <ecNumber evidence="4 14">2.8.1.6</ecNumber>
    </recommendedName>
</protein>
<dbReference type="PIRSF" id="PIRSF001619">
    <property type="entry name" value="Biotin_synth"/>
    <property type="match status" value="1"/>
</dbReference>
<dbReference type="SFLD" id="SFLDS00029">
    <property type="entry name" value="Radical_SAM"/>
    <property type="match status" value="1"/>
</dbReference>
<dbReference type="EC" id="2.8.1.6" evidence="4 14"/>
<keyword evidence="7 14" id="KW-0949">S-adenosyl-L-methionine</keyword>
<comment type="caution">
    <text evidence="17">The sequence shown here is derived from an EMBL/GenBank/DDBJ whole genome shotgun (WGS) entry which is preliminary data.</text>
</comment>
<comment type="similarity">
    <text evidence="2 14">Belongs to the radical SAM superfamily. Biotin synthase family.</text>
</comment>
<organism evidence="17 18">
    <name type="scientific">Thermodesulfovibrio aggregans</name>
    <dbReference type="NCBI Taxonomy" id="86166"/>
    <lineage>
        <taxon>Bacteria</taxon>
        <taxon>Pseudomonadati</taxon>
        <taxon>Nitrospirota</taxon>
        <taxon>Thermodesulfovibrionia</taxon>
        <taxon>Thermodesulfovibrionales</taxon>
        <taxon>Thermodesulfovibrionaceae</taxon>
        <taxon>Thermodesulfovibrio</taxon>
    </lineage>
</organism>
<evidence type="ECO:0000256" key="12">
    <source>
        <dbReference type="ARBA" id="ARBA00023014"/>
    </source>
</evidence>
<evidence type="ECO:0000256" key="13">
    <source>
        <dbReference type="ARBA" id="ARBA00051157"/>
    </source>
</evidence>
<evidence type="ECO:0000259" key="16">
    <source>
        <dbReference type="PROSITE" id="PS51918"/>
    </source>
</evidence>
<dbReference type="GO" id="GO:0051537">
    <property type="term" value="F:2 iron, 2 sulfur cluster binding"/>
    <property type="evidence" value="ECO:0007669"/>
    <property type="project" value="UniProtKB-KW"/>
</dbReference>
<dbReference type="PANTHER" id="PTHR22976">
    <property type="entry name" value="BIOTIN SYNTHASE"/>
    <property type="match status" value="1"/>
</dbReference>
<dbReference type="InterPro" id="IPR058240">
    <property type="entry name" value="rSAM_sf"/>
</dbReference>
<feature type="binding site" evidence="14 15">
    <location>
        <position position="96"/>
    </location>
    <ligand>
        <name>[2Fe-2S] cluster</name>
        <dbReference type="ChEBI" id="CHEBI:190135"/>
    </ligand>
</feature>
<dbReference type="FunFam" id="3.20.20.70:FF:000026">
    <property type="entry name" value="Biotin synthase"/>
    <property type="match status" value="1"/>
</dbReference>
<reference evidence="17 18" key="1">
    <citation type="submission" date="2018-01" db="EMBL/GenBank/DDBJ databases">
        <title>Metagenomic assembled genomes from two thermal pools in the Uzon Caldera, Kamchatka, Russia.</title>
        <authorList>
            <person name="Wilkins L."/>
            <person name="Ettinger C."/>
        </authorList>
    </citation>
    <scope>NUCLEOTIDE SEQUENCE [LARGE SCALE GENOMIC DNA]</scope>
    <source>
        <strain evidence="17">ZAV-04</strain>
    </source>
</reference>
<dbReference type="CDD" id="cd01335">
    <property type="entry name" value="Radical_SAM"/>
    <property type="match status" value="1"/>
</dbReference>
<evidence type="ECO:0000256" key="14">
    <source>
        <dbReference type="HAMAP-Rule" id="MF_01694"/>
    </source>
</evidence>
<keyword evidence="12 14" id="KW-0411">Iron-sulfur</keyword>
<evidence type="ECO:0000256" key="3">
    <source>
        <dbReference type="ARBA" id="ARBA00011738"/>
    </source>
</evidence>
<dbReference type="InterPro" id="IPR002684">
    <property type="entry name" value="Biotin_synth/BioAB"/>
</dbReference>
<comment type="catalytic activity">
    <reaction evidence="13 14">
        <text>(4R,5S)-dethiobiotin + (sulfur carrier)-SH + 2 reduced [2Fe-2S]-[ferredoxin] + 2 S-adenosyl-L-methionine = (sulfur carrier)-H + biotin + 2 5'-deoxyadenosine + 2 L-methionine + 2 oxidized [2Fe-2S]-[ferredoxin]</text>
        <dbReference type="Rhea" id="RHEA:22060"/>
        <dbReference type="Rhea" id="RHEA-COMP:10000"/>
        <dbReference type="Rhea" id="RHEA-COMP:10001"/>
        <dbReference type="Rhea" id="RHEA-COMP:14737"/>
        <dbReference type="Rhea" id="RHEA-COMP:14739"/>
        <dbReference type="ChEBI" id="CHEBI:17319"/>
        <dbReference type="ChEBI" id="CHEBI:29917"/>
        <dbReference type="ChEBI" id="CHEBI:33737"/>
        <dbReference type="ChEBI" id="CHEBI:33738"/>
        <dbReference type="ChEBI" id="CHEBI:57586"/>
        <dbReference type="ChEBI" id="CHEBI:57844"/>
        <dbReference type="ChEBI" id="CHEBI:59789"/>
        <dbReference type="ChEBI" id="CHEBI:64428"/>
        <dbReference type="ChEBI" id="CHEBI:149473"/>
        <dbReference type="EC" id="2.8.1.6"/>
    </reaction>
</comment>
<feature type="binding site" evidence="14 15">
    <location>
        <position position="59"/>
    </location>
    <ligand>
        <name>[4Fe-4S] cluster</name>
        <dbReference type="ChEBI" id="CHEBI:49883"/>
        <note>4Fe-4S-S-AdoMet</note>
    </ligand>
</feature>
<keyword evidence="8 14" id="KW-0001">2Fe-2S</keyword>
<dbReference type="GO" id="GO:0009102">
    <property type="term" value="P:biotin biosynthetic process"/>
    <property type="evidence" value="ECO:0007669"/>
    <property type="project" value="UniProtKB-UniRule"/>
</dbReference>
<dbReference type="SMART" id="SM00729">
    <property type="entry name" value="Elp3"/>
    <property type="match status" value="1"/>
</dbReference>
<evidence type="ECO:0000256" key="11">
    <source>
        <dbReference type="ARBA" id="ARBA00023004"/>
    </source>
</evidence>
<dbReference type="UniPathway" id="UPA00078">
    <property type="reaction ID" value="UER00162"/>
</dbReference>
<comment type="function">
    <text evidence="14">Catalyzes the conversion of dethiobiotin (DTB) to biotin by the insertion of a sulfur atom into dethiobiotin via a radical-based mechanism.</text>
</comment>
<evidence type="ECO:0000256" key="5">
    <source>
        <dbReference type="ARBA" id="ARBA00022485"/>
    </source>
</evidence>
<dbReference type="InterPro" id="IPR024177">
    <property type="entry name" value="Biotin_synthase"/>
</dbReference>
<keyword evidence="5 14" id="KW-0004">4Fe-4S</keyword>
<proteinExistence type="inferred from homology"/>
<dbReference type="SFLD" id="SFLDG01278">
    <property type="entry name" value="biotin_synthase_like"/>
    <property type="match status" value="1"/>
</dbReference>
<dbReference type="SFLD" id="SFLDG01060">
    <property type="entry name" value="BATS_domain_containing"/>
    <property type="match status" value="1"/>
</dbReference>
<keyword evidence="6 14" id="KW-0808">Transferase</keyword>
<comment type="cofactor">
    <cofactor evidence="14 15">
        <name>[4Fe-4S] cluster</name>
        <dbReference type="ChEBI" id="CHEBI:49883"/>
    </cofactor>
    <text evidence="14 15">Binds 1 [4Fe-4S] cluster. The cluster is coordinated with 3 cysteines and an exchangeable S-adenosyl-L-methionine.</text>
</comment>
<dbReference type="AlphaFoldDB" id="A0A2J6WM37"/>
<evidence type="ECO:0000313" key="17">
    <source>
        <dbReference type="EMBL" id="PMP71466.1"/>
    </source>
</evidence>
<dbReference type="InterPro" id="IPR006638">
    <property type="entry name" value="Elp3/MiaA/NifB-like_rSAM"/>
</dbReference>
<evidence type="ECO:0000256" key="15">
    <source>
        <dbReference type="PIRSR" id="PIRSR001619-1"/>
    </source>
</evidence>
<evidence type="ECO:0000313" key="18">
    <source>
        <dbReference type="Proteomes" id="UP000242288"/>
    </source>
</evidence>
<dbReference type="InterPro" id="IPR010722">
    <property type="entry name" value="BATS_dom"/>
</dbReference>